<comment type="pathway">
    <text evidence="2 9">Amino-acid biosynthesis; L-histidine biosynthesis; L-histidine from 5-phospho-alpha-D-ribose 1-diphosphate: step 1/9.</text>
</comment>
<dbReference type="EMBL" id="JBHTON010000035">
    <property type="protein sequence ID" value="MFD1485694.1"/>
    <property type="molecule type" value="Genomic_DNA"/>
</dbReference>
<evidence type="ECO:0000256" key="1">
    <source>
        <dbReference type="ARBA" id="ARBA00004496"/>
    </source>
</evidence>
<dbReference type="HAMAP" id="MF_00125">
    <property type="entry name" value="HisZ"/>
    <property type="match status" value="1"/>
</dbReference>
<keyword evidence="11" id="KW-0328">Glycosyltransferase</keyword>
<evidence type="ECO:0000313" key="11">
    <source>
        <dbReference type="EMBL" id="MFD1485694.1"/>
    </source>
</evidence>
<evidence type="ECO:0000256" key="3">
    <source>
        <dbReference type="ARBA" id="ARBA00005539"/>
    </source>
</evidence>
<dbReference type="GO" id="GO:0016757">
    <property type="term" value="F:glycosyltransferase activity"/>
    <property type="evidence" value="ECO:0007669"/>
    <property type="project" value="UniProtKB-KW"/>
</dbReference>
<evidence type="ECO:0000259" key="10">
    <source>
        <dbReference type="Pfam" id="PF13393"/>
    </source>
</evidence>
<comment type="similarity">
    <text evidence="3 9">Belongs to the class-II aminoacyl-tRNA synthetase family. HisZ subfamily.</text>
</comment>
<keyword evidence="12" id="KW-1185">Reference proteome</keyword>
<dbReference type="SUPFAM" id="SSF55681">
    <property type="entry name" value="Class II aaRS and biotin synthetases"/>
    <property type="match status" value="1"/>
</dbReference>
<dbReference type="Proteomes" id="UP001597252">
    <property type="component" value="Unassembled WGS sequence"/>
</dbReference>
<evidence type="ECO:0000256" key="7">
    <source>
        <dbReference type="ARBA" id="ARBA00023102"/>
    </source>
</evidence>
<dbReference type="CDD" id="cd00773">
    <property type="entry name" value="HisRS-like_core"/>
    <property type="match status" value="1"/>
</dbReference>
<evidence type="ECO:0000256" key="9">
    <source>
        <dbReference type="HAMAP-Rule" id="MF_00125"/>
    </source>
</evidence>
<evidence type="ECO:0000256" key="8">
    <source>
        <dbReference type="ARBA" id="ARBA00025246"/>
    </source>
</evidence>
<reference evidence="12" key="1">
    <citation type="journal article" date="2019" name="Int. J. Syst. Evol. Microbiol.">
        <title>The Global Catalogue of Microorganisms (GCM) 10K type strain sequencing project: providing services to taxonomists for standard genome sequencing and annotation.</title>
        <authorList>
            <consortium name="The Broad Institute Genomics Platform"/>
            <consortium name="The Broad Institute Genome Sequencing Center for Infectious Disease"/>
            <person name="Wu L."/>
            <person name="Ma J."/>
        </authorList>
    </citation>
    <scope>NUCLEOTIDE SEQUENCE [LARGE SCALE GENOMIC DNA]</scope>
    <source>
        <strain evidence="12">CCM 8903</strain>
    </source>
</reference>
<dbReference type="PANTHER" id="PTHR43707:SF6">
    <property type="entry name" value="ATP PHOSPHORIBOSYLTRANSFERASE REGULATORY SUBUNIT"/>
    <property type="match status" value="1"/>
</dbReference>
<accession>A0ABW4E741</accession>
<sequence length="376" mass="41469">MSKRNLPVGTRDEFGPETERKTQLTQLLQERFTQQGFHPIKTPVMEYRAVFDAMAPTPENAYQFLEETGETLVLRPDLTLPIARVMSTTGITPPTKWCYTGDVFRIKKRHSGGYNQITQSGVEIIGYQGLKAEWECLLLAAGICTELKLADVTIELSDASFVDTVLAQLPLANQDALKHALFNKDLTAYEQLLKHLPQSQLTAFLAAWPWLFGPADEVLAKLPDEPTIQASVADLRKTVAFLEANCPSLHLTIDLSSQSPQPYYTGLVFHGYRPDANDYLFSGGRYDRLLSSFQQTRQPAVGFSFDLDALAATLPQSPAVVPTLIYFTDTQWAQAQALAAKTPNASLCLTDSLAAAKRQAQGVGANLIDLSQEDAQ</sequence>
<comment type="function">
    <text evidence="8 9">Required for the first step of histidine biosynthesis. May allow the feedback regulation of ATP phosphoribosyltransferase activity by histidine.</text>
</comment>
<comment type="miscellaneous">
    <text evidence="9">This function is generally fulfilled by the C-terminal part of HisG, which is missing in some bacteria such as this one.</text>
</comment>
<dbReference type="RefSeq" id="WP_125749228.1">
    <property type="nucleotide sequence ID" value="NZ_JBHTON010000035.1"/>
</dbReference>
<dbReference type="InterPro" id="IPR045864">
    <property type="entry name" value="aa-tRNA-synth_II/BPL/LPL"/>
</dbReference>
<evidence type="ECO:0000313" key="12">
    <source>
        <dbReference type="Proteomes" id="UP001597252"/>
    </source>
</evidence>
<feature type="domain" description="Class II Histidinyl-tRNA synthetase (HisRS)-like catalytic core" evidence="10">
    <location>
        <begin position="10"/>
        <end position="310"/>
    </location>
</feature>
<evidence type="ECO:0000256" key="2">
    <source>
        <dbReference type="ARBA" id="ARBA00004667"/>
    </source>
</evidence>
<evidence type="ECO:0000256" key="4">
    <source>
        <dbReference type="ARBA" id="ARBA00020397"/>
    </source>
</evidence>
<dbReference type="PIRSF" id="PIRSF001549">
    <property type="entry name" value="His-tRNA_synth"/>
    <property type="match status" value="1"/>
</dbReference>
<protein>
    <recommendedName>
        <fullName evidence="4 9">ATP phosphoribosyltransferase regulatory subunit</fullName>
    </recommendedName>
</protein>
<dbReference type="InterPro" id="IPR004517">
    <property type="entry name" value="HisZ"/>
</dbReference>
<evidence type="ECO:0000256" key="5">
    <source>
        <dbReference type="ARBA" id="ARBA00022490"/>
    </source>
</evidence>
<dbReference type="Pfam" id="PF13393">
    <property type="entry name" value="tRNA-synt_His"/>
    <property type="match status" value="1"/>
</dbReference>
<keyword evidence="11" id="KW-0808">Transferase</keyword>
<dbReference type="PANTHER" id="PTHR43707">
    <property type="entry name" value="HISTIDYL-TRNA SYNTHETASE"/>
    <property type="match status" value="1"/>
</dbReference>
<dbReference type="InterPro" id="IPR041715">
    <property type="entry name" value="HisRS-like_core"/>
</dbReference>
<keyword evidence="5 9" id="KW-0963">Cytoplasm</keyword>
<dbReference type="InterPro" id="IPR004516">
    <property type="entry name" value="HisRS/HisZ"/>
</dbReference>
<dbReference type="Gene3D" id="3.30.930.10">
    <property type="entry name" value="Bira Bifunctional Protein, Domain 2"/>
    <property type="match status" value="1"/>
</dbReference>
<proteinExistence type="inferred from homology"/>
<keyword evidence="6 9" id="KW-0028">Amino-acid biosynthesis</keyword>
<comment type="subcellular location">
    <subcellularLocation>
        <location evidence="1 9">Cytoplasm</location>
    </subcellularLocation>
</comment>
<evidence type="ECO:0000256" key="6">
    <source>
        <dbReference type="ARBA" id="ARBA00022605"/>
    </source>
</evidence>
<comment type="subunit">
    <text evidence="9">Heteromultimer composed of HisG and HisZ subunits.</text>
</comment>
<comment type="caution">
    <text evidence="11">The sequence shown here is derived from an EMBL/GenBank/DDBJ whole genome shotgun (WGS) entry which is preliminary data.</text>
</comment>
<keyword evidence="7 9" id="KW-0368">Histidine biosynthesis</keyword>
<name>A0ABW4E741_9LACO</name>
<organism evidence="11 12">
    <name type="scientific">Lacticaseibacillus baoqingensis</name>
    <dbReference type="NCBI Taxonomy" id="2486013"/>
    <lineage>
        <taxon>Bacteria</taxon>
        <taxon>Bacillati</taxon>
        <taxon>Bacillota</taxon>
        <taxon>Bacilli</taxon>
        <taxon>Lactobacillales</taxon>
        <taxon>Lactobacillaceae</taxon>
        <taxon>Lacticaseibacillus</taxon>
    </lineage>
</organism>
<gene>
    <name evidence="9" type="primary">hisZ</name>
    <name evidence="11" type="ORF">ACFQ5J_10675</name>
</gene>